<keyword evidence="4" id="KW-1185">Reference proteome</keyword>
<feature type="domain" description="DUF218" evidence="2">
    <location>
        <begin position="499"/>
        <end position="563"/>
    </location>
</feature>
<evidence type="ECO:0000313" key="4">
    <source>
        <dbReference type="Proteomes" id="UP001642484"/>
    </source>
</evidence>
<reference evidence="3 4" key="1">
    <citation type="submission" date="2024-02" db="EMBL/GenBank/DDBJ databases">
        <authorList>
            <person name="Chen Y."/>
            <person name="Shah S."/>
            <person name="Dougan E. K."/>
            <person name="Thang M."/>
            <person name="Chan C."/>
        </authorList>
    </citation>
    <scope>NUCLEOTIDE SEQUENCE [LARGE SCALE GENOMIC DNA]</scope>
</reference>
<evidence type="ECO:0000256" key="1">
    <source>
        <dbReference type="SAM" id="MobiDB-lite"/>
    </source>
</evidence>
<name>A0ABP0PB82_9DINO</name>
<protein>
    <recommendedName>
        <fullName evidence="2">DUF218 domain-containing protein</fullName>
    </recommendedName>
</protein>
<dbReference type="Pfam" id="PF02698">
    <property type="entry name" value="DUF218"/>
    <property type="match status" value="1"/>
</dbReference>
<dbReference type="CDD" id="cd06259">
    <property type="entry name" value="YdcF-like"/>
    <property type="match status" value="1"/>
</dbReference>
<organism evidence="3 4">
    <name type="scientific">Durusdinium trenchii</name>
    <dbReference type="NCBI Taxonomy" id="1381693"/>
    <lineage>
        <taxon>Eukaryota</taxon>
        <taxon>Sar</taxon>
        <taxon>Alveolata</taxon>
        <taxon>Dinophyceae</taxon>
        <taxon>Suessiales</taxon>
        <taxon>Symbiodiniaceae</taxon>
        <taxon>Durusdinium</taxon>
    </lineage>
</organism>
<sequence length="614" mass="68337">MLELGSSAPGPESLRFGLRSPSNGHGCRSRFEPHASDSRGHLPRSGLLKDWTKVPPVPRKGDDTFDRVYGPKSTLEWEPASATIGKVDNSTPSILREGPLNVALKTAHYGGAELDVQSEEGILEEMNQARYFETTTGVGHQKPDYTVAQKAGRNSRRYKQEIFCGPEPDVMPSLENEGLEVPFHAHYSRVDQITNTRMFMADPEFRGNVAASAPTGVGPFHRNAQFTKGCDKFILHVHKDEGLNEMYQRLPETNPMRQLGGENASDPHAGIPSLAALKGAIHRKVQEVWGPLGYVNLRQRLCELCDHEGFIRKSDVVEVLREPLGLSEEEVEAKPLDVGATDGGRLDDGDLKQTVIFAFGAEDEDPFQQSRALSFERKKTGAVELGAERQESVANTAVTEQVFLELFSDLASRLIWEDIRMHMKDPDQYSATQQRRRTAKHAMLGRVTGVVAILLLGGEPERDTFAAELAFDFSPPLEVFASSPSAGAEERLRRLDKIGKLVLSHEALDTVTNFSTMIPQLKEAGISKVLLVTSSYHMPRATAIASVMLGAIGIDFEPHPVASSKPMEPRWKIWRDVARAWIWRVTGWDFRWLLKIVLPWARRHQPHPSNLLVV</sequence>
<dbReference type="Proteomes" id="UP001642484">
    <property type="component" value="Unassembled WGS sequence"/>
</dbReference>
<gene>
    <name evidence="3" type="ORF">CCMP2556_LOCUS36074</name>
</gene>
<feature type="region of interest" description="Disordered" evidence="1">
    <location>
        <begin position="1"/>
        <end position="55"/>
    </location>
</feature>
<comment type="caution">
    <text evidence="3">The sequence shown here is derived from an EMBL/GenBank/DDBJ whole genome shotgun (WGS) entry which is preliminary data.</text>
</comment>
<dbReference type="EMBL" id="CAXAMN010022862">
    <property type="protein sequence ID" value="CAK9073287.1"/>
    <property type="molecule type" value="Genomic_DNA"/>
</dbReference>
<evidence type="ECO:0000259" key="2">
    <source>
        <dbReference type="Pfam" id="PF02698"/>
    </source>
</evidence>
<evidence type="ECO:0000313" key="3">
    <source>
        <dbReference type="EMBL" id="CAK9073287.1"/>
    </source>
</evidence>
<feature type="compositionally biased region" description="Basic and acidic residues" evidence="1">
    <location>
        <begin position="29"/>
        <end position="40"/>
    </location>
</feature>
<dbReference type="InterPro" id="IPR003848">
    <property type="entry name" value="DUF218"/>
</dbReference>
<accession>A0ABP0PB82</accession>
<proteinExistence type="predicted"/>